<feature type="compositionally biased region" description="Basic and acidic residues" evidence="1">
    <location>
        <begin position="217"/>
        <end position="235"/>
    </location>
</feature>
<evidence type="ECO:0000313" key="4">
    <source>
        <dbReference type="Proteomes" id="UP001153678"/>
    </source>
</evidence>
<feature type="region of interest" description="Disordered" evidence="1">
    <location>
        <begin position="173"/>
        <end position="235"/>
    </location>
</feature>
<organism evidence="3 4">
    <name type="scientific">Funneliformis geosporum</name>
    <dbReference type="NCBI Taxonomy" id="1117311"/>
    <lineage>
        <taxon>Eukaryota</taxon>
        <taxon>Fungi</taxon>
        <taxon>Fungi incertae sedis</taxon>
        <taxon>Mucoromycota</taxon>
        <taxon>Glomeromycotina</taxon>
        <taxon>Glomeromycetes</taxon>
        <taxon>Glomerales</taxon>
        <taxon>Glomeraceae</taxon>
        <taxon>Funneliformis</taxon>
    </lineage>
</organism>
<dbReference type="Proteomes" id="UP001153678">
    <property type="component" value="Unassembled WGS sequence"/>
</dbReference>
<feature type="compositionally biased region" description="Polar residues" evidence="1">
    <location>
        <begin position="186"/>
        <end position="199"/>
    </location>
</feature>
<evidence type="ECO:0000313" key="3">
    <source>
        <dbReference type="EMBL" id="CAI2167972.1"/>
    </source>
</evidence>
<dbReference type="OrthoDB" id="2419290at2759"/>
<sequence>MSLKRILACPILSCVFCLMFAELPLIVICPTLEYFKLKYFNEFDIPYNRYVEYTVTIINLSLSSFSFATVLWLNIPIVYTIYTINELGDIPFYCPSNYDYKDPKLRTVCQVRLANLICMWLMFLGILVTGITMCIPREILIDLFNDDGIDEEYQRFNNRGDGYQSIKQNDSSNRNILITKPDEPNRSSVGRTNANGSSKQQDKRKGREETFGFNNDELQKLADDSNDDNRLKHIV</sequence>
<name>A0A9W4WNZ1_9GLOM</name>
<feature type="compositionally biased region" description="Basic and acidic residues" evidence="1">
    <location>
        <begin position="200"/>
        <end position="210"/>
    </location>
</feature>
<evidence type="ECO:0000256" key="2">
    <source>
        <dbReference type="SAM" id="Phobius"/>
    </source>
</evidence>
<dbReference type="EMBL" id="CAMKVN010000440">
    <property type="protein sequence ID" value="CAI2167972.1"/>
    <property type="molecule type" value="Genomic_DNA"/>
</dbReference>
<comment type="caution">
    <text evidence="3">The sequence shown here is derived from an EMBL/GenBank/DDBJ whole genome shotgun (WGS) entry which is preliminary data.</text>
</comment>
<feature type="transmembrane region" description="Helical" evidence="2">
    <location>
        <begin position="50"/>
        <end position="73"/>
    </location>
</feature>
<gene>
    <name evidence="3" type="ORF">FWILDA_LOCUS3350</name>
</gene>
<keyword evidence="2" id="KW-1133">Transmembrane helix</keyword>
<proteinExistence type="predicted"/>
<keyword evidence="2" id="KW-0472">Membrane</keyword>
<keyword evidence="2" id="KW-0812">Transmembrane</keyword>
<reference evidence="3" key="1">
    <citation type="submission" date="2022-08" db="EMBL/GenBank/DDBJ databases">
        <authorList>
            <person name="Kallberg Y."/>
            <person name="Tangrot J."/>
            <person name="Rosling A."/>
        </authorList>
    </citation>
    <scope>NUCLEOTIDE SEQUENCE</scope>
    <source>
        <strain evidence="3">Wild A</strain>
    </source>
</reference>
<accession>A0A9W4WNZ1</accession>
<dbReference type="AlphaFoldDB" id="A0A9W4WNZ1"/>
<keyword evidence="4" id="KW-1185">Reference proteome</keyword>
<feature type="transmembrane region" description="Helical" evidence="2">
    <location>
        <begin position="113"/>
        <end position="133"/>
    </location>
</feature>
<evidence type="ECO:0000256" key="1">
    <source>
        <dbReference type="SAM" id="MobiDB-lite"/>
    </source>
</evidence>
<protein>
    <submittedName>
        <fullName evidence="3">14416_t:CDS:1</fullName>
    </submittedName>
</protein>